<dbReference type="InterPro" id="IPR003362">
    <property type="entry name" value="Bact_transf"/>
</dbReference>
<feature type="transmembrane region" description="Helical" evidence="7">
    <location>
        <begin position="65"/>
        <end position="86"/>
    </location>
</feature>
<feature type="transmembrane region" description="Helical" evidence="7">
    <location>
        <begin position="40"/>
        <end position="59"/>
    </location>
</feature>
<keyword evidence="10" id="KW-1185">Reference proteome</keyword>
<evidence type="ECO:0000313" key="10">
    <source>
        <dbReference type="Proteomes" id="UP001147700"/>
    </source>
</evidence>
<keyword evidence="6 7" id="KW-0472">Membrane</keyword>
<gene>
    <name evidence="9" type="ORF">OJ962_19215</name>
</gene>
<feature type="transmembrane region" description="Helical" evidence="7">
    <location>
        <begin position="286"/>
        <end position="309"/>
    </location>
</feature>
<comment type="subcellular location">
    <subcellularLocation>
        <location evidence="1">Membrane</location>
        <topology evidence="1">Multi-pass membrane protein</topology>
    </subcellularLocation>
</comment>
<evidence type="ECO:0000256" key="1">
    <source>
        <dbReference type="ARBA" id="ARBA00004141"/>
    </source>
</evidence>
<dbReference type="NCBIfam" id="TIGR03025">
    <property type="entry name" value="EPS_sugtrans"/>
    <property type="match status" value="1"/>
</dbReference>
<dbReference type="PANTHER" id="PTHR30576:SF10">
    <property type="entry name" value="SLL5057 PROTEIN"/>
    <property type="match status" value="1"/>
</dbReference>
<evidence type="ECO:0000256" key="7">
    <source>
        <dbReference type="SAM" id="Phobius"/>
    </source>
</evidence>
<dbReference type="EMBL" id="JAPCID010000028">
    <property type="protein sequence ID" value="MDA0139639.1"/>
    <property type="molecule type" value="Genomic_DNA"/>
</dbReference>
<keyword evidence="3 9" id="KW-0808">Transferase</keyword>
<evidence type="ECO:0000256" key="6">
    <source>
        <dbReference type="ARBA" id="ARBA00023136"/>
    </source>
</evidence>
<keyword evidence="4 7" id="KW-0812">Transmembrane</keyword>
<evidence type="ECO:0000256" key="2">
    <source>
        <dbReference type="ARBA" id="ARBA00006464"/>
    </source>
</evidence>
<comment type="similarity">
    <text evidence="2">Belongs to the bacterial sugar transferase family.</text>
</comment>
<reference evidence="9" key="1">
    <citation type="submission" date="2022-10" db="EMBL/GenBank/DDBJ databases">
        <title>The WGS of Solirubrobacter sp. CPCC 204708.</title>
        <authorList>
            <person name="Jiang Z."/>
        </authorList>
    </citation>
    <scope>NUCLEOTIDE SEQUENCE</scope>
    <source>
        <strain evidence="9">CPCC 204708</strain>
    </source>
</reference>
<feature type="domain" description="Bacterial sugar transferase" evidence="8">
    <location>
        <begin position="283"/>
        <end position="469"/>
    </location>
</feature>
<evidence type="ECO:0000313" key="9">
    <source>
        <dbReference type="EMBL" id="MDA0139639.1"/>
    </source>
</evidence>
<dbReference type="Proteomes" id="UP001147700">
    <property type="component" value="Unassembled WGS sequence"/>
</dbReference>
<dbReference type="InterPro" id="IPR017475">
    <property type="entry name" value="EPS_sugar_tfrase"/>
</dbReference>
<accession>A0ABT4RM44</accession>
<feature type="transmembrane region" description="Helical" evidence="7">
    <location>
        <begin position="132"/>
        <end position="154"/>
    </location>
</feature>
<name>A0ABT4RM44_9ACTN</name>
<keyword evidence="5 7" id="KW-1133">Transmembrane helix</keyword>
<organism evidence="9 10">
    <name type="scientific">Solirubrobacter deserti</name>
    <dbReference type="NCBI Taxonomy" id="2282478"/>
    <lineage>
        <taxon>Bacteria</taxon>
        <taxon>Bacillati</taxon>
        <taxon>Actinomycetota</taxon>
        <taxon>Thermoleophilia</taxon>
        <taxon>Solirubrobacterales</taxon>
        <taxon>Solirubrobacteraceae</taxon>
        <taxon>Solirubrobacter</taxon>
    </lineage>
</organism>
<proteinExistence type="inferred from homology"/>
<feature type="transmembrane region" description="Helical" evidence="7">
    <location>
        <begin position="107"/>
        <end position="126"/>
    </location>
</feature>
<dbReference type="GO" id="GO:0016740">
    <property type="term" value="F:transferase activity"/>
    <property type="evidence" value="ECO:0007669"/>
    <property type="project" value="UniProtKB-KW"/>
</dbReference>
<comment type="caution">
    <text evidence="9">The sequence shown here is derived from an EMBL/GenBank/DDBJ whole genome shotgun (WGS) entry which is preliminary data.</text>
</comment>
<evidence type="ECO:0000256" key="4">
    <source>
        <dbReference type="ARBA" id="ARBA00022692"/>
    </source>
</evidence>
<sequence length="474" mass="51298">MAFVTKEPRVASRPPAPPFLLETAPPAAVRRRDRGFRRGLLLADVAASLLVSLVVGIWVDPTALSLGHVLLLPLLVAIVNTAGGMYERDEKLINKSTLDETPATLQHAALVSVLALIAGAALRGTWSDPTTIAATWIGLVLAITVLRIVARLVVRALMPPERCLVVGDHDHGRRLARRLVDGTTSKVELTGILALPEAAAAHGQLSAEVASGDVHRVIIAADASGSQAELHTIQAAKALGVKVSVVPRVLEVLGSSATYDYIDGLTVLGIPRFGLSRTAKITKRSFDLAGSLFLLVALAPMLAVIALVIKLTSPGPVLFSQTRIGRNGEPFSMFKFRSMSEDAELLKDMLRARNEADGLFKIVDDPRITPVGRILRRSSLDELPQLLNVLRGEMSLVGPRPLIPEEDGKIRGWHRRRLQLTPGMTGPWQVLGAARMSLHEMVTIDYQYVGNWSLWGDIKIMLRTLGLMLTGRGR</sequence>
<evidence type="ECO:0000259" key="8">
    <source>
        <dbReference type="Pfam" id="PF02397"/>
    </source>
</evidence>
<dbReference type="Pfam" id="PF02397">
    <property type="entry name" value="Bac_transf"/>
    <property type="match status" value="1"/>
</dbReference>
<dbReference type="PANTHER" id="PTHR30576">
    <property type="entry name" value="COLANIC BIOSYNTHESIS UDP-GLUCOSE LIPID CARRIER TRANSFERASE"/>
    <property type="match status" value="1"/>
</dbReference>
<evidence type="ECO:0000256" key="5">
    <source>
        <dbReference type="ARBA" id="ARBA00022989"/>
    </source>
</evidence>
<protein>
    <submittedName>
        <fullName evidence="9">Sugar transferase</fullName>
    </submittedName>
</protein>
<evidence type="ECO:0000256" key="3">
    <source>
        <dbReference type="ARBA" id="ARBA00022679"/>
    </source>
</evidence>
<dbReference type="RefSeq" id="WP_202955583.1">
    <property type="nucleotide sequence ID" value="NZ_JAPCID010000028.1"/>
</dbReference>